<feature type="chain" id="PRO_5009445206" evidence="3">
    <location>
        <begin position="20"/>
        <end position="601"/>
    </location>
</feature>
<evidence type="ECO:0000256" key="3">
    <source>
        <dbReference type="SAM" id="SignalP"/>
    </source>
</evidence>
<feature type="compositionally biased region" description="Low complexity" evidence="1">
    <location>
        <begin position="552"/>
        <end position="569"/>
    </location>
</feature>
<dbReference type="AlphaFoldDB" id="A0A1E1JRZ2"/>
<proteinExistence type="predicted"/>
<evidence type="ECO:0000256" key="2">
    <source>
        <dbReference type="SAM" id="Phobius"/>
    </source>
</evidence>
<feature type="compositionally biased region" description="Low complexity" evidence="1">
    <location>
        <begin position="241"/>
        <end position="256"/>
    </location>
</feature>
<feature type="region of interest" description="Disordered" evidence="1">
    <location>
        <begin position="196"/>
        <end position="258"/>
    </location>
</feature>
<keyword evidence="2" id="KW-1133">Transmembrane helix</keyword>
<evidence type="ECO:0000256" key="1">
    <source>
        <dbReference type="SAM" id="MobiDB-lite"/>
    </source>
</evidence>
<protein>
    <submittedName>
        <fullName evidence="4">Uncharacterized protein</fullName>
    </submittedName>
</protein>
<dbReference type="Proteomes" id="UP000178912">
    <property type="component" value="Unassembled WGS sequence"/>
</dbReference>
<reference evidence="5" key="1">
    <citation type="submission" date="2016-03" db="EMBL/GenBank/DDBJ databases">
        <authorList>
            <person name="Guldener U."/>
        </authorList>
    </citation>
    <scope>NUCLEOTIDE SEQUENCE [LARGE SCALE GENOMIC DNA]</scope>
    <source>
        <strain evidence="5">04CH-RAC-A.6.1</strain>
    </source>
</reference>
<accession>A0A1E1JRZ2</accession>
<keyword evidence="2" id="KW-0812">Transmembrane</keyword>
<evidence type="ECO:0000313" key="5">
    <source>
        <dbReference type="Proteomes" id="UP000178912"/>
    </source>
</evidence>
<gene>
    <name evidence="4" type="ORF">RAG0_00161</name>
</gene>
<evidence type="ECO:0000313" key="4">
    <source>
        <dbReference type="EMBL" id="CZS88410.1"/>
    </source>
</evidence>
<dbReference type="OrthoDB" id="5386093at2759"/>
<name>A0A1E1JRZ2_9HELO</name>
<keyword evidence="5" id="KW-1185">Reference proteome</keyword>
<organism evidence="4 5">
    <name type="scientific">Rhynchosporium agropyri</name>
    <dbReference type="NCBI Taxonomy" id="914238"/>
    <lineage>
        <taxon>Eukaryota</taxon>
        <taxon>Fungi</taxon>
        <taxon>Dikarya</taxon>
        <taxon>Ascomycota</taxon>
        <taxon>Pezizomycotina</taxon>
        <taxon>Leotiomycetes</taxon>
        <taxon>Helotiales</taxon>
        <taxon>Ploettnerulaceae</taxon>
        <taxon>Rhynchosporium</taxon>
    </lineage>
</organism>
<feature type="signal peptide" evidence="3">
    <location>
        <begin position="1"/>
        <end position="19"/>
    </location>
</feature>
<feature type="transmembrane region" description="Helical" evidence="2">
    <location>
        <begin position="266"/>
        <end position="289"/>
    </location>
</feature>
<feature type="compositionally biased region" description="Low complexity" evidence="1">
    <location>
        <begin position="196"/>
        <end position="230"/>
    </location>
</feature>
<dbReference type="EMBL" id="FJUX01000001">
    <property type="protein sequence ID" value="CZS88410.1"/>
    <property type="molecule type" value="Genomic_DNA"/>
</dbReference>
<sequence>MPSSSKLLLFSFAFSLTNARPWTGAEQTNVYREAGWSPAPTPLPNVPAYIFKRASLDVNICGWIGGNSRVPALCSAGSSCIHDTIHGIVGCCATNGPCTQGVYTSCVDKNSVGWVPNEGLQKNGIYSCSGDAVCYRNTYPGGYYQYGCGASQDATSVQTTYAGQPSDLLLQVVFTGVTFSPFSAMATTTSASKYTATSSSSSISSSSSTSSRSSSVRSSTSTSSECRSATGSSTLKAAEKATPTAVSSPTSATAEVSVKKESENKGVIACAVLGSIFGLAAIVGFALWWGRRKRNKRIDNRAGSFITQHQQDTPPTSGPFQRIAPFSPYDFMGMSRNQSSATTATANQGEANVTGVISNQYDNPNVYVSVPYQPMPPLSPPPYPRTIATLPDSEVGEFETLNPPPPPATASTPLVSPSEIDDFSRGYNDAIASRSQERDTHIHIGDMPVMMPGVVAPMLLRGGSGSSTSFTASCRRSQDWGVTTEALRAQRPRVVSTPIENQPAGWIPRGLSMRASGSLSGTGIAARGRTEERGGNRSGNGSPEWAIPPRSPLRSARLSRQGQGNGRQRYQLVDEVVDDVPILRSPGLRAGRGMRRESIKE</sequence>
<keyword evidence="3" id="KW-0732">Signal</keyword>
<keyword evidence="2" id="KW-0472">Membrane</keyword>
<feature type="region of interest" description="Disordered" evidence="1">
    <location>
        <begin position="510"/>
        <end position="572"/>
    </location>
</feature>